<dbReference type="STRING" id="1166337.SAMN05192580_1665"/>
<dbReference type="Gene3D" id="3.40.50.10540">
    <property type="entry name" value="Crotonobetainyl-coa:carnitine coa-transferase, domain 1"/>
    <property type="match status" value="2"/>
</dbReference>
<gene>
    <name evidence="2" type="ORF">SAMN05192580_1665</name>
</gene>
<dbReference type="GO" id="GO:0016740">
    <property type="term" value="F:transferase activity"/>
    <property type="evidence" value="ECO:0007669"/>
    <property type="project" value="UniProtKB-KW"/>
</dbReference>
<name>A0A1I6KF35_9SPHN</name>
<dbReference type="InterPro" id="IPR003673">
    <property type="entry name" value="CoA-Trfase_fam_III"/>
</dbReference>
<evidence type="ECO:0000313" key="2">
    <source>
        <dbReference type="EMBL" id="SFR89849.1"/>
    </source>
</evidence>
<reference evidence="2 3" key="1">
    <citation type="submission" date="2016-10" db="EMBL/GenBank/DDBJ databases">
        <authorList>
            <person name="de Groot N.N."/>
        </authorList>
    </citation>
    <scope>NUCLEOTIDE SEQUENCE [LARGE SCALE GENOMIC DNA]</scope>
    <source>
        <strain evidence="2 3">S5-249</strain>
    </source>
</reference>
<dbReference type="Pfam" id="PF02515">
    <property type="entry name" value="CoA_transf_3"/>
    <property type="match status" value="2"/>
</dbReference>
<dbReference type="AlphaFoldDB" id="A0A1I6KF35"/>
<keyword evidence="1 2" id="KW-0808">Transferase</keyword>
<dbReference type="InterPro" id="IPR023606">
    <property type="entry name" value="CoA-Trfase_III_dom_1_sf"/>
</dbReference>
<dbReference type="Gene3D" id="3.30.1540.10">
    <property type="entry name" value="formyl-coa transferase, domain 3"/>
    <property type="match status" value="2"/>
</dbReference>
<organism evidence="2 3">
    <name type="scientific">Sphingomonas jatrophae</name>
    <dbReference type="NCBI Taxonomy" id="1166337"/>
    <lineage>
        <taxon>Bacteria</taxon>
        <taxon>Pseudomonadati</taxon>
        <taxon>Pseudomonadota</taxon>
        <taxon>Alphaproteobacteria</taxon>
        <taxon>Sphingomonadales</taxon>
        <taxon>Sphingomonadaceae</taxon>
        <taxon>Sphingomonas</taxon>
    </lineage>
</organism>
<dbReference type="Proteomes" id="UP000198824">
    <property type="component" value="Unassembled WGS sequence"/>
</dbReference>
<dbReference type="InterPro" id="IPR044855">
    <property type="entry name" value="CoA-Trfase_III_dom3_sf"/>
</dbReference>
<dbReference type="PANTHER" id="PTHR48228:SF6">
    <property type="entry name" value="L-CARNITINE COA-TRANSFERASE"/>
    <property type="match status" value="1"/>
</dbReference>
<evidence type="ECO:0000313" key="3">
    <source>
        <dbReference type="Proteomes" id="UP000198824"/>
    </source>
</evidence>
<dbReference type="PANTHER" id="PTHR48228">
    <property type="entry name" value="SUCCINYL-COA--D-CITRAMALATE COA-TRANSFERASE"/>
    <property type="match status" value="1"/>
</dbReference>
<sequence>MDQGSPLARLRVVEVGHGIAAAYAGKMLADAGAAVTLVEPKGGSPLRRRKAAAAMGRADPLGPGETGALFTHLNRAKRIAAHADLAALLPAADLLIDDGGLAALGLDPGRLRADHPALSIVAISPWGADGPAAATPATEFTLQAETGSLHSRGYADRPPLATGGELGDYIAGSFAAVAALAAWRLARSDGRGHHIDLSEFEAMTLCLQAYQSIHGELEPGKLAATTLDVPSIERASDGWVGYATITDQQWRNFARMIGHAELGEDDDIRFGNQRFAALDRIQPLISAYTQTRTVEQLVAEALALRIPVTPLGDATTVRDMDHFRARGVFAPVPEGHEEPRPPYQITTPADATPPPPALPAQAGAALAGLRVLDLSAFWAGPMAGFVLAALGADVLKVESVQRPDGMRYAGGFAPRDRPMWECSPVFLGANAGKQGITLDLTRADGVALLKRLIADSDVLIENFSPRVMEGFGLSWDVVHALNPRLVMLRMPAFGLDGPWRDRTGFAMTMEQVSGMAALTGYPDRPPVPPRGCVDPLGGVNGAFATICALELRAQDGRGRLVEASLAEAGIAVSAEAVIDRQVYGSHLERSGNSGPGAVPQGVLPTRDGAGIALSIVDDAAWAALLALADDPELRRAAWQAAPGRRADEAEILDRLASWTAERDAASLVEALLAAGIAAAPLRNVRLLAGHPQLVARGFFNRMDHAVVGPIGFPNLPFRIDGAYPPLTRPAPLLGEHNEAVLRARSGLDDAALAALAKDRIIGTRPVQA</sequence>
<dbReference type="SUPFAM" id="SSF89796">
    <property type="entry name" value="CoA-transferase family III (CaiB/BaiF)"/>
    <property type="match status" value="2"/>
</dbReference>
<dbReference type="InterPro" id="IPR050509">
    <property type="entry name" value="CoA-transferase_III"/>
</dbReference>
<evidence type="ECO:0000256" key="1">
    <source>
        <dbReference type="ARBA" id="ARBA00022679"/>
    </source>
</evidence>
<dbReference type="RefSeq" id="WP_093313177.1">
    <property type="nucleotide sequence ID" value="NZ_FOZG01000001.1"/>
</dbReference>
<accession>A0A1I6KF35</accession>
<dbReference type="OrthoDB" id="5720311at2"/>
<proteinExistence type="predicted"/>
<keyword evidence="3" id="KW-1185">Reference proteome</keyword>
<dbReference type="EMBL" id="FOZG01000001">
    <property type="protein sequence ID" value="SFR89849.1"/>
    <property type="molecule type" value="Genomic_DNA"/>
</dbReference>
<protein>
    <submittedName>
        <fullName evidence="2">Crotonobetainyl-CoA:carnitine CoA-transferase CaiB</fullName>
    </submittedName>
</protein>